<reference evidence="2" key="1">
    <citation type="submission" date="2016-11" db="EMBL/GenBank/DDBJ databases">
        <authorList>
            <person name="Varghese N."/>
            <person name="Submissions S."/>
        </authorList>
    </citation>
    <scope>NUCLEOTIDE SEQUENCE [LARGE SCALE GENOMIC DNA]</scope>
    <source>
        <strain evidence="2">DSM 10124</strain>
    </source>
</reference>
<dbReference type="RefSeq" id="WP_073249302.1">
    <property type="nucleotide sequence ID" value="NZ_FQVG01000039.1"/>
</dbReference>
<dbReference type="SUPFAM" id="SSF101386">
    <property type="entry name" value="all-alpha NTP pyrophosphatases"/>
    <property type="match status" value="1"/>
</dbReference>
<evidence type="ECO:0008006" key="3">
    <source>
        <dbReference type="Google" id="ProtNLM"/>
    </source>
</evidence>
<dbReference type="Gene3D" id="1.10.287.1080">
    <property type="entry name" value="MazG-like"/>
    <property type="match status" value="1"/>
</dbReference>
<gene>
    <name evidence="1" type="ORF">SAMN02746091_01915</name>
</gene>
<proteinExistence type="predicted"/>
<organism evidence="1 2">
    <name type="scientific">Caloramator proteoclasticus DSM 10124</name>
    <dbReference type="NCBI Taxonomy" id="1121262"/>
    <lineage>
        <taxon>Bacteria</taxon>
        <taxon>Bacillati</taxon>
        <taxon>Bacillota</taxon>
        <taxon>Clostridia</taxon>
        <taxon>Eubacteriales</taxon>
        <taxon>Clostridiaceae</taxon>
        <taxon>Caloramator</taxon>
    </lineage>
</organism>
<evidence type="ECO:0000313" key="1">
    <source>
        <dbReference type="EMBL" id="SHF16961.1"/>
    </source>
</evidence>
<dbReference type="AlphaFoldDB" id="A0A1M4ZG19"/>
<dbReference type="EMBL" id="FQVG01000039">
    <property type="protein sequence ID" value="SHF16961.1"/>
    <property type="molecule type" value="Genomic_DNA"/>
</dbReference>
<protein>
    <recommendedName>
        <fullName evidence="3">MazG nucleotide pyrophosphohydrolase domain-containing protein</fullName>
    </recommendedName>
</protein>
<evidence type="ECO:0000313" key="2">
    <source>
        <dbReference type="Proteomes" id="UP000184423"/>
    </source>
</evidence>
<keyword evidence="2" id="KW-1185">Reference proteome</keyword>
<name>A0A1M4ZG19_9CLOT</name>
<sequence>MEMLILEKNDEYIDMFYKLHEEVDELSCELIKHVTEKEETKLKIAEETLDVIQVCIGILDKLEQEGIDIANEIEKHNMKLLRRGWRYKSVLHMERV</sequence>
<accession>A0A1M4ZG19</accession>
<dbReference type="Proteomes" id="UP000184423">
    <property type="component" value="Unassembled WGS sequence"/>
</dbReference>